<name>X6NSP1_RETFI</name>
<feature type="coiled-coil region" evidence="1">
    <location>
        <begin position="124"/>
        <end position="151"/>
    </location>
</feature>
<evidence type="ECO:0000313" key="3">
    <source>
        <dbReference type="Proteomes" id="UP000023152"/>
    </source>
</evidence>
<sequence length="224" mass="26228">NNNNNNNNNNNDNALLATYTEKISRLEKENNTLTSQIYMEEQKRKNSNAQVSATMFQKILLLEQDKELEKKRYEEQIEQLRQQLNEITVSAPRRASELHRSMFQSLLDAEADYNTAKFEWRHKESLLDNQQTQLKGELEQLKQEHHKHLQQCTQSISSLQSQHQVQLDHHESTMKLILVPSQILFRYKHNNTFLSIGKTKIKTIISAGNLFLDTKEIVTLLLLV</sequence>
<evidence type="ECO:0000256" key="1">
    <source>
        <dbReference type="SAM" id="Coils"/>
    </source>
</evidence>
<keyword evidence="1" id="KW-0175">Coiled coil</keyword>
<reference evidence="2 3" key="1">
    <citation type="journal article" date="2013" name="Curr. Biol.">
        <title>The Genome of the Foraminiferan Reticulomyxa filosa.</title>
        <authorList>
            <person name="Glockner G."/>
            <person name="Hulsmann N."/>
            <person name="Schleicher M."/>
            <person name="Noegel A.A."/>
            <person name="Eichinger L."/>
            <person name="Gallinger C."/>
            <person name="Pawlowski J."/>
            <person name="Sierra R."/>
            <person name="Euteneuer U."/>
            <person name="Pillet L."/>
            <person name="Moustafa A."/>
            <person name="Platzer M."/>
            <person name="Groth M."/>
            <person name="Szafranski K."/>
            <person name="Schliwa M."/>
        </authorList>
    </citation>
    <scope>NUCLEOTIDE SEQUENCE [LARGE SCALE GENOMIC DNA]</scope>
</reference>
<dbReference type="AlphaFoldDB" id="X6NSP1"/>
<organism evidence="2 3">
    <name type="scientific">Reticulomyxa filosa</name>
    <dbReference type="NCBI Taxonomy" id="46433"/>
    <lineage>
        <taxon>Eukaryota</taxon>
        <taxon>Sar</taxon>
        <taxon>Rhizaria</taxon>
        <taxon>Retaria</taxon>
        <taxon>Foraminifera</taxon>
        <taxon>Monothalamids</taxon>
        <taxon>Reticulomyxidae</taxon>
        <taxon>Reticulomyxa</taxon>
    </lineage>
</organism>
<gene>
    <name evidence="2" type="ORF">RFI_08182</name>
</gene>
<dbReference type="EMBL" id="ASPP01006360">
    <property type="protein sequence ID" value="ETO28943.1"/>
    <property type="molecule type" value="Genomic_DNA"/>
</dbReference>
<protein>
    <submittedName>
        <fullName evidence="2">Uncharacterized protein</fullName>
    </submittedName>
</protein>
<dbReference type="Proteomes" id="UP000023152">
    <property type="component" value="Unassembled WGS sequence"/>
</dbReference>
<feature type="coiled-coil region" evidence="1">
    <location>
        <begin position="9"/>
        <end position="90"/>
    </location>
</feature>
<feature type="non-terminal residue" evidence="2">
    <location>
        <position position="1"/>
    </location>
</feature>
<keyword evidence="3" id="KW-1185">Reference proteome</keyword>
<comment type="caution">
    <text evidence="2">The sequence shown here is derived from an EMBL/GenBank/DDBJ whole genome shotgun (WGS) entry which is preliminary data.</text>
</comment>
<accession>X6NSP1</accession>
<proteinExistence type="predicted"/>
<evidence type="ECO:0000313" key="2">
    <source>
        <dbReference type="EMBL" id="ETO28943.1"/>
    </source>
</evidence>